<reference evidence="12 13" key="1">
    <citation type="submission" date="2020-03" db="EMBL/GenBank/DDBJ databases">
        <title>Genomic Encyclopedia of Type Strains, Phase IV (KMG-IV): sequencing the most valuable type-strain genomes for metagenomic binning, comparative biology and taxonomic classification.</title>
        <authorList>
            <person name="Goeker M."/>
        </authorList>
    </citation>
    <scope>NUCLEOTIDE SEQUENCE [LARGE SCALE GENOMIC DNA]</scope>
    <source>
        <strain evidence="12 13">DSM 26613</strain>
    </source>
</reference>
<evidence type="ECO:0000256" key="8">
    <source>
        <dbReference type="ARBA" id="ARBA00023211"/>
    </source>
</evidence>
<keyword evidence="9 10" id="KW-0456">Lyase</keyword>
<feature type="binding site" evidence="10">
    <location>
        <begin position="149"/>
        <end position="153"/>
    </location>
    <ligand>
        <name>D-ribulose 5-phosphate</name>
        <dbReference type="ChEBI" id="CHEBI:58121"/>
    </ligand>
</feature>
<dbReference type="EMBL" id="JAATIZ010000004">
    <property type="protein sequence ID" value="NJB65764.1"/>
    <property type="molecule type" value="Genomic_DNA"/>
</dbReference>
<evidence type="ECO:0000256" key="4">
    <source>
        <dbReference type="ARBA" id="ARBA00018836"/>
    </source>
</evidence>
<comment type="pathway">
    <text evidence="2 10 11">Cofactor biosynthesis; riboflavin biosynthesis; 2-hydroxy-3-oxobutyl phosphate from D-ribulose 5-phosphate: step 1/1.</text>
</comment>
<feature type="binding site" evidence="10">
    <location>
        <begin position="36"/>
        <end position="37"/>
    </location>
    <ligand>
        <name>D-ribulose 5-phosphate</name>
        <dbReference type="ChEBI" id="CHEBI:58121"/>
    </ligand>
</feature>
<evidence type="ECO:0000256" key="7">
    <source>
        <dbReference type="ARBA" id="ARBA00022842"/>
    </source>
</evidence>
<evidence type="ECO:0000256" key="1">
    <source>
        <dbReference type="ARBA" id="ARBA00002284"/>
    </source>
</evidence>
<comment type="function">
    <text evidence="1 10 11">Catalyzes the conversion of D-ribulose 5-phosphate to formate and 3,4-dihydroxy-2-butanone 4-phosphate.</text>
</comment>
<name>A0ABX0WSL4_9BURK</name>
<evidence type="ECO:0000256" key="2">
    <source>
        <dbReference type="ARBA" id="ARBA00004904"/>
    </source>
</evidence>
<feature type="binding site" evidence="10">
    <location>
        <position position="37"/>
    </location>
    <ligand>
        <name>Mg(2+)</name>
        <dbReference type="ChEBI" id="CHEBI:18420"/>
        <label>2</label>
    </ligand>
</feature>
<keyword evidence="5 10" id="KW-0686">Riboflavin biosynthesis</keyword>
<sequence>MSFTLTLQRSIKQRIQTAIAAIQQGLPVILLDDYDRENEADLIVAAEKITPHIMAQMIRDGSGIVCLCLTDSTLDHLKLPQMVTNNQSQNQTAFTVSIEAKNGVSTGVSAQDRVNTIRAAIHPQAQATDIVSPGHVFPLRAHPQGLDARQGHTEGAIHLAQLAGLGPMAVLCELMNPDGTMMRGDQLINYAHHHALPLLAIADLIAYSDSSAAF</sequence>
<dbReference type="InterPro" id="IPR017945">
    <property type="entry name" value="DHBP_synth_RibB-like_a/b_dom"/>
</dbReference>
<dbReference type="Proteomes" id="UP000783934">
    <property type="component" value="Unassembled WGS sequence"/>
</dbReference>
<dbReference type="EC" id="4.1.99.12" evidence="3 10"/>
<evidence type="ECO:0000256" key="10">
    <source>
        <dbReference type="HAMAP-Rule" id="MF_00180"/>
    </source>
</evidence>
<evidence type="ECO:0000256" key="6">
    <source>
        <dbReference type="ARBA" id="ARBA00022723"/>
    </source>
</evidence>
<comment type="caution">
    <text evidence="12">The sequence shown here is derived from an EMBL/GenBank/DDBJ whole genome shotgun (WGS) entry which is preliminary data.</text>
</comment>
<dbReference type="Gene3D" id="3.90.870.10">
    <property type="entry name" value="DHBP synthase"/>
    <property type="match status" value="1"/>
</dbReference>
<dbReference type="InterPro" id="IPR000422">
    <property type="entry name" value="DHBP_synthase_RibB"/>
</dbReference>
<evidence type="ECO:0000256" key="11">
    <source>
        <dbReference type="RuleBase" id="RU003843"/>
    </source>
</evidence>
<comment type="similarity">
    <text evidence="10 11">Belongs to the DHBP synthase family.</text>
</comment>
<comment type="subunit">
    <text evidence="10 11">Homodimer.</text>
</comment>
<evidence type="ECO:0000313" key="12">
    <source>
        <dbReference type="EMBL" id="NJB65764.1"/>
    </source>
</evidence>
<comment type="cofactor">
    <cofactor evidence="10 11">
        <name>Mg(2+)</name>
        <dbReference type="ChEBI" id="CHEBI:18420"/>
    </cofactor>
    <cofactor evidence="10 11">
        <name>Mn(2+)</name>
        <dbReference type="ChEBI" id="CHEBI:29035"/>
    </cofactor>
    <text evidence="10 11">Binds 2 divalent metal cations per subunit. Magnesium or manganese.</text>
</comment>
<keyword evidence="7 10" id="KW-0460">Magnesium</keyword>
<evidence type="ECO:0000256" key="9">
    <source>
        <dbReference type="ARBA" id="ARBA00023239"/>
    </source>
</evidence>
<feature type="binding site" evidence="10">
    <location>
        <position position="37"/>
    </location>
    <ligand>
        <name>Mg(2+)</name>
        <dbReference type="ChEBI" id="CHEBI:18420"/>
        <label>1</label>
    </ligand>
</feature>
<keyword evidence="8 10" id="KW-0464">Manganese</keyword>
<feature type="site" description="Essential for catalytic activity" evidence="10">
    <location>
        <position position="135"/>
    </location>
</feature>
<feature type="binding site" evidence="10">
    <location>
        <position position="41"/>
    </location>
    <ligand>
        <name>D-ribulose 5-phosphate</name>
        <dbReference type="ChEBI" id="CHEBI:58121"/>
    </ligand>
</feature>
<proteinExistence type="inferred from homology"/>
<keyword evidence="13" id="KW-1185">Reference proteome</keyword>
<dbReference type="HAMAP" id="MF_00180">
    <property type="entry name" value="RibB"/>
    <property type="match status" value="1"/>
</dbReference>
<dbReference type="PANTHER" id="PTHR21327:SF38">
    <property type="entry name" value="3,4-DIHYDROXY-2-BUTANONE 4-PHOSPHATE SYNTHASE"/>
    <property type="match status" value="1"/>
</dbReference>
<keyword evidence="6 10" id="KW-0479">Metal-binding</keyword>
<organism evidence="12 13">
    <name type="scientific">Paenalcaligenes hominis</name>
    <dbReference type="NCBI Taxonomy" id="643674"/>
    <lineage>
        <taxon>Bacteria</taxon>
        <taxon>Pseudomonadati</taxon>
        <taxon>Pseudomonadota</taxon>
        <taxon>Betaproteobacteria</taxon>
        <taxon>Burkholderiales</taxon>
        <taxon>Alcaligenaceae</taxon>
        <taxon>Paenalcaligenes</taxon>
    </lineage>
</organism>
<gene>
    <name evidence="10" type="primary">ribB</name>
    <name evidence="12" type="ORF">GGR41_002019</name>
</gene>
<evidence type="ECO:0000313" key="13">
    <source>
        <dbReference type="Proteomes" id="UP000783934"/>
    </source>
</evidence>
<dbReference type="Pfam" id="PF00926">
    <property type="entry name" value="DHBP_synthase"/>
    <property type="match status" value="1"/>
</dbReference>
<dbReference type="GO" id="GO:0008686">
    <property type="term" value="F:3,4-dihydroxy-2-butanone-4-phosphate synthase activity"/>
    <property type="evidence" value="ECO:0007669"/>
    <property type="project" value="UniProtKB-EC"/>
</dbReference>
<evidence type="ECO:0000256" key="3">
    <source>
        <dbReference type="ARBA" id="ARBA00012153"/>
    </source>
</evidence>
<dbReference type="RefSeq" id="WP_167661727.1">
    <property type="nucleotide sequence ID" value="NZ_BMCQ01000005.1"/>
</dbReference>
<accession>A0ABX0WSL4</accession>
<dbReference type="NCBIfam" id="TIGR00506">
    <property type="entry name" value="ribB"/>
    <property type="match status" value="1"/>
</dbReference>
<evidence type="ECO:0000256" key="5">
    <source>
        <dbReference type="ARBA" id="ARBA00022619"/>
    </source>
</evidence>
<feature type="site" description="Essential for catalytic activity" evidence="10">
    <location>
        <position position="173"/>
    </location>
</feature>
<feature type="binding site" evidence="10">
    <location>
        <position position="152"/>
    </location>
    <ligand>
        <name>Mg(2+)</name>
        <dbReference type="ChEBI" id="CHEBI:18420"/>
        <label>2</label>
    </ligand>
</feature>
<dbReference type="PANTHER" id="PTHR21327">
    <property type="entry name" value="GTP CYCLOHYDROLASE II-RELATED"/>
    <property type="match status" value="1"/>
</dbReference>
<comment type="catalytic activity">
    <reaction evidence="10 11">
        <text>D-ribulose 5-phosphate = (2S)-2-hydroxy-3-oxobutyl phosphate + formate + H(+)</text>
        <dbReference type="Rhea" id="RHEA:18457"/>
        <dbReference type="ChEBI" id="CHEBI:15378"/>
        <dbReference type="ChEBI" id="CHEBI:15740"/>
        <dbReference type="ChEBI" id="CHEBI:58121"/>
        <dbReference type="ChEBI" id="CHEBI:58830"/>
        <dbReference type="EC" id="4.1.99.12"/>
    </reaction>
</comment>
<dbReference type="SUPFAM" id="SSF55821">
    <property type="entry name" value="YrdC/RibB"/>
    <property type="match status" value="1"/>
</dbReference>
<protein>
    <recommendedName>
        <fullName evidence="4 10">3,4-dihydroxy-2-butanone 4-phosphate synthase</fullName>
        <shortName evidence="10 11">DHBP synthase</shortName>
        <ecNumber evidence="3 10">4.1.99.12</ecNumber>
    </recommendedName>
</protein>